<dbReference type="GO" id="GO:0008483">
    <property type="term" value="F:transaminase activity"/>
    <property type="evidence" value="ECO:0007669"/>
    <property type="project" value="UniProtKB-KW"/>
</dbReference>
<keyword evidence="5" id="KW-0804">Transcription</keyword>
<organism evidence="8 9">
    <name type="scientific">Hoeflea prorocentri</name>
    <dbReference type="NCBI Taxonomy" id="1922333"/>
    <lineage>
        <taxon>Bacteria</taxon>
        <taxon>Pseudomonadati</taxon>
        <taxon>Pseudomonadota</taxon>
        <taxon>Alphaproteobacteria</taxon>
        <taxon>Hyphomicrobiales</taxon>
        <taxon>Rhizobiaceae</taxon>
        <taxon>Hoeflea</taxon>
    </lineage>
</organism>
<accession>A0A9X3UFG0</accession>
<dbReference type="InterPro" id="IPR004839">
    <property type="entry name" value="Aminotransferase_I/II_large"/>
</dbReference>
<dbReference type="GO" id="GO:0030170">
    <property type="term" value="F:pyridoxal phosphate binding"/>
    <property type="evidence" value="ECO:0007669"/>
    <property type="project" value="InterPro"/>
</dbReference>
<keyword evidence="9" id="KW-1185">Reference proteome</keyword>
<keyword evidence="8" id="KW-0808">Transferase</keyword>
<evidence type="ECO:0000256" key="3">
    <source>
        <dbReference type="ARBA" id="ARBA00023015"/>
    </source>
</evidence>
<dbReference type="PANTHER" id="PTHR46577:SF1">
    <property type="entry name" value="HTH-TYPE TRANSCRIPTIONAL REGULATORY PROTEIN GABR"/>
    <property type="match status" value="1"/>
</dbReference>
<dbReference type="Gene3D" id="3.40.640.10">
    <property type="entry name" value="Type I PLP-dependent aspartate aminotransferase-like (Major domain)"/>
    <property type="match status" value="1"/>
</dbReference>
<dbReference type="InterPro" id="IPR000524">
    <property type="entry name" value="Tscrpt_reg_HTH_GntR"/>
</dbReference>
<feature type="domain" description="HTH gntR-type" evidence="7">
    <location>
        <begin position="1"/>
        <end position="69"/>
    </location>
</feature>
<keyword evidence="3" id="KW-0805">Transcription regulation</keyword>
<dbReference type="InterPro" id="IPR036390">
    <property type="entry name" value="WH_DNA-bd_sf"/>
</dbReference>
<dbReference type="InterPro" id="IPR051446">
    <property type="entry name" value="HTH_trans_reg/aminotransferase"/>
</dbReference>
<gene>
    <name evidence="8" type="ORF">OQ273_03930</name>
</gene>
<dbReference type="CDD" id="cd07377">
    <property type="entry name" value="WHTH_GntR"/>
    <property type="match status" value="1"/>
</dbReference>
<dbReference type="GO" id="GO:0003700">
    <property type="term" value="F:DNA-binding transcription factor activity"/>
    <property type="evidence" value="ECO:0007669"/>
    <property type="project" value="InterPro"/>
</dbReference>
<dbReference type="RefSeq" id="WP_267989170.1">
    <property type="nucleotide sequence ID" value="NZ_JAPJZI010000001.1"/>
</dbReference>
<dbReference type="Gene3D" id="1.10.10.10">
    <property type="entry name" value="Winged helix-like DNA-binding domain superfamily/Winged helix DNA-binding domain"/>
    <property type="match status" value="1"/>
</dbReference>
<dbReference type="Pfam" id="PF00155">
    <property type="entry name" value="Aminotran_1_2"/>
    <property type="match status" value="1"/>
</dbReference>
<dbReference type="InterPro" id="IPR036388">
    <property type="entry name" value="WH-like_DNA-bd_sf"/>
</dbReference>
<keyword evidence="8" id="KW-0032">Aminotransferase</keyword>
<feature type="compositionally biased region" description="Basic and acidic residues" evidence="6">
    <location>
        <begin position="78"/>
        <end position="90"/>
    </location>
</feature>
<reference evidence="8" key="1">
    <citation type="submission" date="2022-11" db="EMBL/GenBank/DDBJ databases">
        <title>Draft genome sequence of Hoeflea poritis E7-10 and Hoeflea prorocentri PM5-8, separated from scleractinian coral Porites lutea and marine dinoflagellate.</title>
        <authorList>
            <person name="Zhang G."/>
            <person name="Wei Q."/>
            <person name="Cai L."/>
        </authorList>
    </citation>
    <scope>NUCLEOTIDE SEQUENCE</scope>
    <source>
        <strain evidence="8">PM5-8</strain>
    </source>
</reference>
<evidence type="ECO:0000256" key="4">
    <source>
        <dbReference type="ARBA" id="ARBA00023125"/>
    </source>
</evidence>
<sequence>MPIFQQVYEGLRARIAEGAFEASGHLPPTRALAVELGVSRSTIVTAYDQLVAEGYIEGRQGAGFAVCQMGEVEFARREEPRKAASAEQKRRGPRPFDPGAPDMRHFPYRQWARCVARVARNEAEALVMPDDVFGDRRLREAVCEHVLQWRGVKAAPEQVLITAGSGDALEICIRTIASRGDWIGLENPGYPQIRNFVVSLGMQSLWLEVDQEGAELPPLDGPRKPNLVVLTPSQQYPLGGAMTQARRLAFLNWSQQAAAWIIEDDYDSEFRYAGRPIPALAGFDREARTIYAGSFSKIFSNNLRIGYLVIPELLIDRFTTTLHRFGGKASIMPQRALAVFFEDGEFYRHLRRVRRVYSERRRVLIDLLSMRLGPSLVIEDHQAGMQFIVGLPPYFDDVALSRDARDKGLSVAPLSEFYAGPEARKGLVLGFCAFTPKELEAGVDKLVPLIEFHCGDPGKIAG</sequence>
<proteinExistence type="inferred from homology"/>
<name>A0A9X3UFG0_9HYPH</name>
<dbReference type="PANTHER" id="PTHR46577">
    <property type="entry name" value="HTH-TYPE TRANSCRIPTIONAL REGULATORY PROTEIN GABR"/>
    <property type="match status" value="1"/>
</dbReference>
<evidence type="ECO:0000256" key="6">
    <source>
        <dbReference type="SAM" id="MobiDB-lite"/>
    </source>
</evidence>
<dbReference type="PROSITE" id="PS50949">
    <property type="entry name" value="HTH_GNTR"/>
    <property type="match status" value="1"/>
</dbReference>
<keyword evidence="4" id="KW-0238">DNA-binding</keyword>
<dbReference type="SUPFAM" id="SSF53383">
    <property type="entry name" value="PLP-dependent transferases"/>
    <property type="match status" value="1"/>
</dbReference>
<comment type="similarity">
    <text evidence="1">In the C-terminal section; belongs to the class-I pyridoxal-phosphate-dependent aminotransferase family.</text>
</comment>
<keyword evidence="2" id="KW-0663">Pyridoxal phosphate</keyword>
<dbReference type="CDD" id="cd00609">
    <property type="entry name" value="AAT_like"/>
    <property type="match status" value="1"/>
</dbReference>
<dbReference type="EMBL" id="JAPJZI010000001">
    <property type="protein sequence ID" value="MDA5397715.1"/>
    <property type="molecule type" value="Genomic_DNA"/>
</dbReference>
<comment type="caution">
    <text evidence="8">The sequence shown here is derived from an EMBL/GenBank/DDBJ whole genome shotgun (WGS) entry which is preliminary data.</text>
</comment>
<dbReference type="SMART" id="SM00345">
    <property type="entry name" value="HTH_GNTR"/>
    <property type="match status" value="1"/>
</dbReference>
<evidence type="ECO:0000256" key="1">
    <source>
        <dbReference type="ARBA" id="ARBA00005384"/>
    </source>
</evidence>
<dbReference type="InterPro" id="IPR015424">
    <property type="entry name" value="PyrdxlP-dep_Trfase"/>
</dbReference>
<dbReference type="SUPFAM" id="SSF46785">
    <property type="entry name" value="Winged helix' DNA-binding domain"/>
    <property type="match status" value="1"/>
</dbReference>
<dbReference type="AlphaFoldDB" id="A0A9X3UFG0"/>
<evidence type="ECO:0000313" key="8">
    <source>
        <dbReference type="EMBL" id="MDA5397715.1"/>
    </source>
</evidence>
<evidence type="ECO:0000256" key="2">
    <source>
        <dbReference type="ARBA" id="ARBA00022898"/>
    </source>
</evidence>
<dbReference type="Proteomes" id="UP001151234">
    <property type="component" value="Unassembled WGS sequence"/>
</dbReference>
<dbReference type="GO" id="GO:0003677">
    <property type="term" value="F:DNA binding"/>
    <property type="evidence" value="ECO:0007669"/>
    <property type="project" value="UniProtKB-KW"/>
</dbReference>
<dbReference type="InterPro" id="IPR015421">
    <property type="entry name" value="PyrdxlP-dep_Trfase_major"/>
</dbReference>
<protein>
    <submittedName>
        <fullName evidence="8">PLP-dependent aminotransferase family protein</fullName>
    </submittedName>
</protein>
<dbReference type="PRINTS" id="PR00035">
    <property type="entry name" value="HTHGNTR"/>
</dbReference>
<dbReference type="Pfam" id="PF00392">
    <property type="entry name" value="GntR"/>
    <property type="match status" value="1"/>
</dbReference>
<evidence type="ECO:0000313" key="9">
    <source>
        <dbReference type="Proteomes" id="UP001151234"/>
    </source>
</evidence>
<feature type="region of interest" description="Disordered" evidence="6">
    <location>
        <begin position="78"/>
        <end position="100"/>
    </location>
</feature>
<evidence type="ECO:0000256" key="5">
    <source>
        <dbReference type="ARBA" id="ARBA00023163"/>
    </source>
</evidence>
<evidence type="ECO:0000259" key="7">
    <source>
        <dbReference type="PROSITE" id="PS50949"/>
    </source>
</evidence>